<dbReference type="InterPro" id="IPR014167">
    <property type="entry name" value="Tol-Pal_TolB"/>
</dbReference>
<dbReference type="SUPFAM" id="SSF69304">
    <property type="entry name" value="Tricorn protease N-terminal domain"/>
    <property type="match status" value="1"/>
</dbReference>
<gene>
    <name evidence="5" type="primary">tolB</name>
    <name evidence="7" type="ORF">MARGE09_P3282</name>
</gene>
<feature type="domain" description="TolB N-terminal" evidence="6">
    <location>
        <begin position="24"/>
        <end position="122"/>
    </location>
</feature>
<dbReference type="EMBL" id="AP023086">
    <property type="protein sequence ID" value="BCD99081.1"/>
    <property type="molecule type" value="Genomic_DNA"/>
</dbReference>
<accession>A0AAN1WK22</accession>
<dbReference type="Pfam" id="PF04052">
    <property type="entry name" value="TolB_N"/>
    <property type="match status" value="1"/>
</dbReference>
<dbReference type="InterPro" id="IPR007195">
    <property type="entry name" value="TolB_N"/>
</dbReference>
<dbReference type="Gene3D" id="2.120.10.30">
    <property type="entry name" value="TolB, C-terminal domain"/>
    <property type="match status" value="1"/>
</dbReference>
<dbReference type="GO" id="GO:0017038">
    <property type="term" value="P:protein import"/>
    <property type="evidence" value="ECO:0007669"/>
    <property type="project" value="InterPro"/>
</dbReference>
<protein>
    <recommendedName>
        <fullName evidence="5">Tol-Pal system protein TolB</fullName>
    </recommendedName>
</protein>
<evidence type="ECO:0000256" key="4">
    <source>
        <dbReference type="ARBA" id="ARBA00022764"/>
    </source>
</evidence>
<dbReference type="RefSeq" id="WP_236983990.1">
    <property type="nucleotide sequence ID" value="NZ_AP023086.1"/>
</dbReference>
<evidence type="ECO:0000256" key="5">
    <source>
        <dbReference type="HAMAP-Rule" id="MF_00671"/>
    </source>
</evidence>
<dbReference type="PANTHER" id="PTHR36842">
    <property type="entry name" value="PROTEIN TOLB HOMOLOG"/>
    <property type="match status" value="1"/>
</dbReference>
<sequence length="425" mass="46846">MICRIVLALLFVITTMNVHASLFIEINRGNDNPAPIAVVPFGQTRGLPENIQAIVAADLERSGFFKPIPITDMLAMPTSRSEVVFRDWRMLGANFLVIGKLVTEGEGYALRYELYDVLAQKNIHTATVKAGVNGLRDIAHAISDAVYEKVTGIRGIFSTKMLYVQDLRKPSASRYRLVYADVDGARARTLQASSEPILSPTWSPDGKRIAYVSFETSRPAIYIMELATGRKTQMTSFRGLNGAPAFSPDGTQLAMVLSKDGTPDIYVMNIANKRLQRITNDHYIDTEPNWSVDGSGVIFTSNRGGSPQIYQVNLKSGRPERLTFEGDYNARPRVSPDGKSLVMVHRQNGVFHIASQDIASGNMRILTETWLDESPSIAPNGAMLLYATQHNKKGVLGAVSMDAGVKFRLPSSKGDVREPAWAPYF</sequence>
<evidence type="ECO:0000256" key="3">
    <source>
        <dbReference type="ARBA" id="ARBA00022729"/>
    </source>
</evidence>
<keyword evidence="3 5" id="KW-0732">Signal</keyword>
<comment type="similarity">
    <text evidence="2 5">Belongs to the TolB family.</text>
</comment>
<reference evidence="7 8" key="1">
    <citation type="journal article" date="2022" name="IScience">
        <title>An ultrasensitive nanofiber-based assay for enzymatic hydrolysis and deep-sea microbial degradation of cellulose.</title>
        <authorList>
            <person name="Tsudome M."/>
            <person name="Tachioka M."/>
            <person name="Miyazaki M."/>
            <person name="Uchimura K."/>
            <person name="Tsuda M."/>
            <person name="Takaki Y."/>
            <person name="Deguchi S."/>
        </authorList>
    </citation>
    <scope>NUCLEOTIDE SEQUENCE [LARGE SCALE GENOMIC DNA]</scope>
    <source>
        <strain evidence="7 8">GE09</strain>
    </source>
</reference>
<keyword evidence="5" id="KW-0131">Cell cycle</keyword>
<dbReference type="KEGG" id="marq:MARGE09_P3282"/>
<dbReference type="SUPFAM" id="SSF52964">
    <property type="entry name" value="TolB, N-terminal domain"/>
    <property type="match status" value="1"/>
</dbReference>
<dbReference type="GO" id="GO:0042597">
    <property type="term" value="C:periplasmic space"/>
    <property type="evidence" value="ECO:0007669"/>
    <property type="project" value="UniProtKB-SubCell"/>
</dbReference>
<dbReference type="GO" id="GO:0051301">
    <property type="term" value="P:cell division"/>
    <property type="evidence" value="ECO:0007669"/>
    <property type="project" value="UniProtKB-UniRule"/>
</dbReference>
<proteinExistence type="inferred from homology"/>
<dbReference type="AlphaFoldDB" id="A0AAN1WK22"/>
<evidence type="ECO:0000259" key="6">
    <source>
        <dbReference type="Pfam" id="PF04052"/>
    </source>
</evidence>
<dbReference type="InterPro" id="IPR011659">
    <property type="entry name" value="WD40"/>
</dbReference>
<name>A0AAN1WK22_9GAMM</name>
<dbReference type="Proteomes" id="UP001320119">
    <property type="component" value="Chromosome"/>
</dbReference>
<dbReference type="HAMAP" id="MF_00671">
    <property type="entry name" value="TolB"/>
    <property type="match status" value="1"/>
</dbReference>
<evidence type="ECO:0000256" key="1">
    <source>
        <dbReference type="ARBA" id="ARBA00004418"/>
    </source>
</evidence>
<keyword evidence="4 5" id="KW-0574">Periplasm</keyword>
<dbReference type="NCBIfam" id="TIGR02800">
    <property type="entry name" value="propeller_TolB"/>
    <property type="match status" value="1"/>
</dbReference>
<keyword evidence="5" id="KW-0132">Cell division</keyword>
<dbReference type="InterPro" id="IPR011042">
    <property type="entry name" value="6-blade_b-propeller_TolB-like"/>
</dbReference>
<dbReference type="PANTHER" id="PTHR36842:SF1">
    <property type="entry name" value="PROTEIN TOLB"/>
    <property type="match status" value="1"/>
</dbReference>
<comment type="function">
    <text evidence="5">Part of the Tol-Pal system, which plays a role in outer membrane invagination during cell division and is important for maintaining outer membrane integrity.</text>
</comment>
<organism evidence="7 8">
    <name type="scientific">Marinagarivorans cellulosilyticus</name>
    <dbReference type="NCBI Taxonomy" id="2721545"/>
    <lineage>
        <taxon>Bacteria</taxon>
        <taxon>Pseudomonadati</taxon>
        <taxon>Pseudomonadota</taxon>
        <taxon>Gammaproteobacteria</taxon>
        <taxon>Cellvibrionales</taxon>
        <taxon>Cellvibrionaceae</taxon>
        <taxon>Marinagarivorans</taxon>
    </lineage>
</organism>
<dbReference type="Pfam" id="PF07676">
    <property type="entry name" value="PD40"/>
    <property type="match status" value="4"/>
</dbReference>
<comment type="subcellular location">
    <subcellularLocation>
        <location evidence="1 5">Periplasm</location>
    </subcellularLocation>
</comment>
<evidence type="ECO:0000313" key="7">
    <source>
        <dbReference type="EMBL" id="BCD99081.1"/>
    </source>
</evidence>
<comment type="subunit">
    <text evidence="5">The Tol-Pal system is composed of five core proteins: the inner membrane proteins TolA, TolQ and TolR, the periplasmic protein TolB and the outer membrane protein Pal. They form a network linking the inner and outer membranes and the peptidoglycan layer.</text>
</comment>
<evidence type="ECO:0000256" key="2">
    <source>
        <dbReference type="ARBA" id="ARBA00009820"/>
    </source>
</evidence>
<keyword evidence="8" id="KW-1185">Reference proteome</keyword>
<evidence type="ECO:0000313" key="8">
    <source>
        <dbReference type="Proteomes" id="UP001320119"/>
    </source>
</evidence>
<dbReference type="Gene3D" id="3.40.50.10070">
    <property type="entry name" value="TolB, N-terminal domain"/>
    <property type="match status" value="1"/>
</dbReference>